<dbReference type="AlphaFoldDB" id="A0AAD6L942"/>
<keyword evidence="2" id="KW-1185">Reference proteome</keyword>
<name>A0AAD6L942_9ROSI</name>
<accession>A0AAD6L942</accession>
<evidence type="ECO:0000313" key="1">
    <source>
        <dbReference type="EMBL" id="KAJ6952636.1"/>
    </source>
</evidence>
<reference evidence="1" key="1">
    <citation type="journal article" date="2023" name="Mol. Ecol. Resour.">
        <title>Chromosome-level genome assembly of a triploid poplar Populus alba 'Berolinensis'.</title>
        <authorList>
            <person name="Chen S."/>
            <person name="Yu Y."/>
            <person name="Wang X."/>
            <person name="Wang S."/>
            <person name="Zhang T."/>
            <person name="Zhou Y."/>
            <person name="He R."/>
            <person name="Meng N."/>
            <person name="Wang Y."/>
            <person name="Liu W."/>
            <person name="Liu Z."/>
            <person name="Liu J."/>
            <person name="Guo Q."/>
            <person name="Huang H."/>
            <person name="Sederoff R.R."/>
            <person name="Wang G."/>
            <person name="Qu G."/>
            <person name="Chen S."/>
        </authorList>
    </citation>
    <scope>NUCLEOTIDE SEQUENCE</scope>
    <source>
        <strain evidence="1">SC-2020</strain>
    </source>
</reference>
<evidence type="ECO:0000313" key="2">
    <source>
        <dbReference type="Proteomes" id="UP001164929"/>
    </source>
</evidence>
<dbReference type="EMBL" id="JAQIZT010000019">
    <property type="protein sequence ID" value="KAJ6952636.1"/>
    <property type="molecule type" value="Genomic_DNA"/>
</dbReference>
<comment type="caution">
    <text evidence="1">The sequence shown here is derived from an EMBL/GenBank/DDBJ whole genome shotgun (WGS) entry which is preliminary data.</text>
</comment>
<proteinExistence type="predicted"/>
<sequence length="161" mass="18070">MSLCRTVFLIDTPLADLPNPQVFQNKIFIKKEGNTYPLSSCKMALLVVIPIFQLSVHLASNGCCQHLQLQVLNIPKPNACPVFNVPCTSASTTEFDAVAYEVVKQRRFPCLILESSDPWDSTSHSSSICCVDFHLRQKLSLVLHASEKHWMRRRGIVANKS</sequence>
<gene>
    <name evidence="1" type="ORF">NC653_041697</name>
</gene>
<dbReference type="Proteomes" id="UP001164929">
    <property type="component" value="Chromosome 19"/>
</dbReference>
<protein>
    <submittedName>
        <fullName evidence="1">Uncharacterized protein</fullName>
    </submittedName>
</protein>
<organism evidence="1 2">
    <name type="scientific">Populus alba x Populus x berolinensis</name>
    <dbReference type="NCBI Taxonomy" id="444605"/>
    <lineage>
        <taxon>Eukaryota</taxon>
        <taxon>Viridiplantae</taxon>
        <taxon>Streptophyta</taxon>
        <taxon>Embryophyta</taxon>
        <taxon>Tracheophyta</taxon>
        <taxon>Spermatophyta</taxon>
        <taxon>Magnoliopsida</taxon>
        <taxon>eudicotyledons</taxon>
        <taxon>Gunneridae</taxon>
        <taxon>Pentapetalae</taxon>
        <taxon>rosids</taxon>
        <taxon>fabids</taxon>
        <taxon>Malpighiales</taxon>
        <taxon>Salicaceae</taxon>
        <taxon>Saliceae</taxon>
        <taxon>Populus</taxon>
    </lineage>
</organism>